<gene>
    <name evidence="5" type="primary">LOC103374445</name>
</gene>
<dbReference type="GO" id="GO:0003677">
    <property type="term" value="F:DNA binding"/>
    <property type="evidence" value="ECO:0007669"/>
    <property type="project" value="UniProtKB-KW"/>
</dbReference>
<keyword evidence="1" id="KW-0238">DNA-binding</keyword>
<reference evidence="5" key="1">
    <citation type="submission" date="2025-08" db="UniProtKB">
        <authorList>
            <consortium name="RefSeq"/>
        </authorList>
    </citation>
    <scope>IDENTIFICATION</scope>
</reference>
<dbReference type="InterPro" id="IPR004875">
    <property type="entry name" value="DDE_SF_endonuclease_dom"/>
</dbReference>
<dbReference type="GeneID" id="103374445"/>
<sequence>MKSQTMSFTVMELPTKRKRTEITVAVKKALCQYKLEHPKCSQDRLVEFIKDTYAVTIGRSTVSDILKHSDKWMAFVVNTSTEQKLTRIVHVKHAELEDALFMWFSSATSHNVAISDEILTIKAKELGEALGISDLVYSRGWLCNFKRRRGISLREKHGEPASSDVTAAASARERMQVLLRSHQNKDIFNFSETGLFYRLEPNKTLACGPVKGTKRCKDRISVGLCANADGSEKLTPVVIHKSKKPRCFHGFNPNTFVDYYANKKAWMTPLVFQEFIEQLERKMRMKKRKIILLVDNSPSHNVTGLELNYVRVEFLPTNTTAEIQPMDAGVIRNFKGHYRRYLMKQYIQDFHEKGKVERINVKDAIYFIRDAWKDVKQSTIANCWRHAGILPGCTNHPCEQSDSVEVENEVACLIREFKSEDPVTAEEYLAWDNAEPTEAMLTTADILSLVSNTENRGDSDSESEGEEDPPKPVTLRQAIEGMETGLRYMEEQGFTAVDVDAIRGLLRRVREHQNSITTYQT</sequence>
<dbReference type="GO" id="GO:0005634">
    <property type="term" value="C:nucleus"/>
    <property type="evidence" value="ECO:0007669"/>
    <property type="project" value="TreeGrafter"/>
</dbReference>
<dbReference type="Pfam" id="PF18107">
    <property type="entry name" value="HTH_ABP1_N"/>
    <property type="match status" value="1"/>
</dbReference>
<dbReference type="AlphaFoldDB" id="A0A9Y4NSK1"/>
<evidence type="ECO:0000313" key="4">
    <source>
        <dbReference type="Proteomes" id="UP000694891"/>
    </source>
</evidence>
<dbReference type="InterPro" id="IPR050863">
    <property type="entry name" value="CenT-Element_Derived"/>
</dbReference>
<dbReference type="Gene3D" id="1.10.10.60">
    <property type="entry name" value="Homeodomain-like"/>
    <property type="match status" value="2"/>
</dbReference>
<evidence type="ECO:0000256" key="2">
    <source>
        <dbReference type="SAM" id="MobiDB-lite"/>
    </source>
</evidence>
<dbReference type="InterPro" id="IPR041188">
    <property type="entry name" value="HTH_ABP1_N"/>
</dbReference>
<evidence type="ECO:0000259" key="3">
    <source>
        <dbReference type="PROSITE" id="PS51253"/>
    </source>
</evidence>
<organism evidence="4 5">
    <name type="scientific">Stegastes partitus</name>
    <name type="common">bicolor damselfish</name>
    <dbReference type="NCBI Taxonomy" id="144197"/>
    <lineage>
        <taxon>Eukaryota</taxon>
        <taxon>Metazoa</taxon>
        <taxon>Chordata</taxon>
        <taxon>Craniata</taxon>
        <taxon>Vertebrata</taxon>
        <taxon>Euteleostomi</taxon>
        <taxon>Actinopterygii</taxon>
        <taxon>Neopterygii</taxon>
        <taxon>Teleostei</taxon>
        <taxon>Neoteleostei</taxon>
        <taxon>Acanthomorphata</taxon>
        <taxon>Ovalentaria</taxon>
        <taxon>Pomacentridae</taxon>
        <taxon>Stegastes</taxon>
    </lineage>
</organism>
<proteinExistence type="predicted"/>
<dbReference type="SMART" id="SM00674">
    <property type="entry name" value="CENPB"/>
    <property type="match status" value="1"/>
</dbReference>
<accession>A0A9Y4NSK1</accession>
<evidence type="ECO:0000313" key="5">
    <source>
        <dbReference type="RefSeq" id="XP_008302761.1"/>
    </source>
</evidence>
<dbReference type="Proteomes" id="UP000694891">
    <property type="component" value="Unplaced"/>
</dbReference>
<dbReference type="InterPro" id="IPR006600">
    <property type="entry name" value="HTH_CenpB_DNA-bd_dom"/>
</dbReference>
<dbReference type="PANTHER" id="PTHR19303">
    <property type="entry name" value="TRANSPOSON"/>
    <property type="match status" value="1"/>
</dbReference>
<dbReference type="PROSITE" id="PS51253">
    <property type="entry name" value="HTH_CENPB"/>
    <property type="match status" value="1"/>
</dbReference>
<name>A0A9Y4NSK1_9TELE</name>
<feature type="domain" description="HTH CENPB-type" evidence="3">
    <location>
        <begin position="84"/>
        <end position="155"/>
    </location>
</feature>
<dbReference type="PANTHER" id="PTHR19303:SF73">
    <property type="entry name" value="PROTEIN PDC2"/>
    <property type="match status" value="1"/>
</dbReference>
<protein>
    <submittedName>
        <fullName evidence="5">Tigger transposable element-derived protein 6</fullName>
    </submittedName>
</protein>
<dbReference type="Pfam" id="PF03184">
    <property type="entry name" value="DDE_1"/>
    <property type="match status" value="1"/>
</dbReference>
<dbReference type="Pfam" id="PF03221">
    <property type="entry name" value="HTH_Tnp_Tc5"/>
    <property type="match status" value="1"/>
</dbReference>
<dbReference type="InterPro" id="IPR009057">
    <property type="entry name" value="Homeodomain-like_sf"/>
</dbReference>
<feature type="region of interest" description="Disordered" evidence="2">
    <location>
        <begin position="453"/>
        <end position="473"/>
    </location>
</feature>
<evidence type="ECO:0000256" key="1">
    <source>
        <dbReference type="ARBA" id="ARBA00023125"/>
    </source>
</evidence>
<dbReference type="SUPFAM" id="SSF46689">
    <property type="entry name" value="Homeodomain-like"/>
    <property type="match status" value="2"/>
</dbReference>
<keyword evidence="4" id="KW-1185">Reference proteome</keyword>
<dbReference type="RefSeq" id="XP_008302761.1">
    <property type="nucleotide sequence ID" value="XM_008304539.1"/>
</dbReference>